<dbReference type="PROSITE" id="PS51257">
    <property type="entry name" value="PROKAR_LIPOPROTEIN"/>
    <property type="match status" value="1"/>
</dbReference>
<name>A0A6J6C8Z4_9ZZZZ</name>
<proteinExistence type="predicted"/>
<reference evidence="1" key="1">
    <citation type="submission" date="2020-05" db="EMBL/GenBank/DDBJ databases">
        <authorList>
            <person name="Chiriac C."/>
            <person name="Salcher M."/>
            <person name="Ghai R."/>
            <person name="Kavagutti S V."/>
        </authorList>
    </citation>
    <scope>NUCLEOTIDE SEQUENCE</scope>
</reference>
<protein>
    <submittedName>
        <fullName evidence="1">Unannotated protein</fullName>
    </submittedName>
</protein>
<sequence>MQRKFSARLTVLIAMLLLVTGCGAGPNAPTRLIKQVTDGVEKTVGDIKLVHILLVAQADGSAILVGTMINDGAQAEQLTALYVNGIPASVTPIAPVLAPNTPLIFAGETANALAVIPNLNVKAGKHVTMQIGFNRSGSETLEVLVRDRSGEFADVGPDVISAS</sequence>
<gene>
    <name evidence="1" type="ORF">UFOPK1506_00233</name>
</gene>
<accession>A0A6J6C8Z4</accession>
<dbReference type="EMBL" id="CAEZSV010000024">
    <property type="protein sequence ID" value="CAB4547746.1"/>
    <property type="molecule type" value="Genomic_DNA"/>
</dbReference>
<dbReference type="AlphaFoldDB" id="A0A6J6C8Z4"/>
<organism evidence="1">
    <name type="scientific">freshwater metagenome</name>
    <dbReference type="NCBI Taxonomy" id="449393"/>
    <lineage>
        <taxon>unclassified sequences</taxon>
        <taxon>metagenomes</taxon>
        <taxon>ecological metagenomes</taxon>
    </lineage>
</organism>
<evidence type="ECO:0000313" key="1">
    <source>
        <dbReference type="EMBL" id="CAB4547746.1"/>
    </source>
</evidence>